<evidence type="ECO:0000313" key="3">
    <source>
        <dbReference type="Proteomes" id="UP000257127"/>
    </source>
</evidence>
<reference evidence="2 3" key="1">
    <citation type="submission" date="2018-08" db="EMBL/GenBank/DDBJ databases">
        <title>The draft genome squence of Brumimicrobium sp. N62.</title>
        <authorList>
            <person name="Du Z.-J."/>
            <person name="Luo H.-R."/>
        </authorList>
    </citation>
    <scope>NUCLEOTIDE SEQUENCE [LARGE SCALE GENOMIC DNA]</scope>
    <source>
        <strain evidence="2 3">N62</strain>
    </source>
</reference>
<dbReference type="Proteomes" id="UP000257127">
    <property type="component" value="Unassembled WGS sequence"/>
</dbReference>
<gene>
    <name evidence="2" type="ORF">DXU93_12635</name>
</gene>
<dbReference type="EMBL" id="QURB01000008">
    <property type="protein sequence ID" value="RFC53606.1"/>
    <property type="molecule type" value="Genomic_DNA"/>
</dbReference>
<keyword evidence="1" id="KW-1133">Transmembrane helix</keyword>
<accession>A0A3E1EVL3</accession>
<organism evidence="2 3">
    <name type="scientific">Brumimicrobium aurantiacum</name>
    <dbReference type="NCBI Taxonomy" id="1737063"/>
    <lineage>
        <taxon>Bacteria</taxon>
        <taxon>Pseudomonadati</taxon>
        <taxon>Bacteroidota</taxon>
        <taxon>Flavobacteriia</taxon>
        <taxon>Flavobacteriales</taxon>
        <taxon>Crocinitomicaceae</taxon>
        <taxon>Brumimicrobium</taxon>
    </lineage>
</organism>
<feature type="transmembrane region" description="Helical" evidence="1">
    <location>
        <begin position="38"/>
        <end position="55"/>
    </location>
</feature>
<evidence type="ECO:0000256" key="1">
    <source>
        <dbReference type="SAM" id="Phobius"/>
    </source>
</evidence>
<keyword evidence="1" id="KW-0472">Membrane</keyword>
<dbReference type="OrthoDB" id="9848787at2"/>
<name>A0A3E1EVL3_9FLAO</name>
<dbReference type="AlphaFoldDB" id="A0A3E1EVL3"/>
<feature type="transmembrane region" description="Helical" evidence="1">
    <location>
        <begin position="61"/>
        <end position="83"/>
    </location>
</feature>
<sequence length="130" mass="15377">MGKIDKKKFEFFKAPIMALEYIMRSLSWNSIHQGRAKYGLIFFLPFVPIFIYVNNLEDSSIIIYAFVYFIFYLILTIIVGTQIRKIARQWPDKEYKKLTSDQVTFPFILLLLVNAALHFTIYYVVLNGFL</sequence>
<keyword evidence="3" id="KW-1185">Reference proteome</keyword>
<protein>
    <submittedName>
        <fullName evidence="2">Uncharacterized protein</fullName>
    </submittedName>
</protein>
<feature type="transmembrane region" description="Helical" evidence="1">
    <location>
        <begin position="103"/>
        <end position="125"/>
    </location>
</feature>
<comment type="caution">
    <text evidence="2">The sequence shown here is derived from an EMBL/GenBank/DDBJ whole genome shotgun (WGS) entry which is preliminary data.</text>
</comment>
<proteinExistence type="predicted"/>
<dbReference type="RefSeq" id="WP_116881665.1">
    <property type="nucleotide sequence ID" value="NZ_QURB01000008.1"/>
</dbReference>
<keyword evidence="1" id="KW-0812">Transmembrane</keyword>
<evidence type="ECO:0000313" key="2">
    <source>
        <dbReference type="EMBL" id="RFC53606.1"/>
    </source>
</evidence>